<protein>
    <submittedName>
        <fullName evidence="2">Regulatory protein UhpC</fullName>
    </submittedName>
</protein>
<accession>A0A3S4IVP8</accession>
<feature type="transmembrane region" description="Helical" evidence="1">
    <location>
        <begin position="36"/>
        <end position="60"/>
    </location>
</feature>
<dbReference type="InterPro" id="IPR036259">
    <property type="entry name" value="MFS_trans_sf"/>
</dbReference>
<dbReference type="SUPFAM" id="SSF103473">
    <property type="entry name" value="MFS general substrate transporter"/>
    <property type="match status" value="1"/>
</dbReference>
<dbReference type="AlphaFoldDB" id="A0A3S4IVP8"/>
<evidence type="ECO:0000256" key="1">
    <source>
        <dbReference type="SAM" id="Phobius"/>
    </source>
</evidence>
<proteinExistence type="predicted"/>
<reference evidence="2 3" key="1">
    <citation type="submission" date="2018-12" db="EMBL/GenBank/DDBJ databases">
        <authorList>
            <consortium name="Pathogen Informatics"/>
        </authorList>
    </citation>
    <scope>NUCLEOTIDE SEQUENCE [LARGE SCALE GENOMIC DNA]</scope>
    <source>
        <strain evidence="2 3">NCTC11075</strain>
    </source>
</reference>
<gene>
    <name evidence="2" type="primary">uhpC_3</name>
    <name evidence="2" type="ORF">NCTC11075_02889</name>
</gene>
<dbReference type="Gene3D" id="1.20.1250.20">
    <property type="entry name" value="MFS general substrate transporter like domains"/>
    <property type="match status" value="1"/>
</dbReference>
<feature type="transmembrane region" description="Helical" evidence="1">
    <location>
        <begin position="12"/>
        <end position="30"/>
    </location>
</feature>
<sequence>MFAQRGGGAATGFVGLFAYLGASLSGWPLAQVMETWHWTGFFVVIAIAAGISALLLLPFLNAQAPREASIT</sequence>
<dbReference type="EMBL" id="LR134204">
    <property type="protein sequence ID" value="VEB91419.1"/>
    <property type="molecule type" value="Genomic_DNA"/>
</dbReference>
<keyword evidence="1" id="KW-0812">Transmembrane</keyword>
<organism evidence="2 3">
    <name type="scientific">Citrobacter koseri</name>
    <name type="common">Citrobacter diversus</name>
    <dbReference type="NCBI Taxonomy" id="545"/>
    <lineage>
        <taxon>Bacteria</taxon>
        <taxon>Pseudomonadati</taxon>
        <taxon>Pseudomonadota</taxon>
        <taxon>Gammaproteobacteria</taxon>
        <taxon>Enterobacterales</taxon>
        <taxon>Enterobacteriaceae</taxon>
        <taxon>Citrobacter</taxon>
    </lineage>
</organism>
<evidence type="ECO:0000313" key="2">
    <source>
        <dbReference type="EMBL" id="VEB91419.1"/>
    </source>
</evidence>
<keyword evidence="1" id="KW-0472">Membrane</keyword>
<dbReference type="Proteomes" id="UP000270272">
    <property type="component" value="Chromosome"/>
</dbReference>
<name>A0A3S4IVP8_CITKO</name>
<evidence type="ECO:0000313" key="3">
    <source>
        <dbReference type="Proteomes" id="UP000270272"/>
    </source>
</evidence>
<keyword evidence="1" id="KW-1133">Transmembrane helix</keyword>